<comment type="caution">
    <text evidence="1">The sequence shown here is derived from an EMBL/GenBank/DDBJ whole genome shotgun (WGS) entry which is preliminary data.</text>
</comment>
<accession>A0A9P9AUY4</accession>
<dbReference type="OrthoDB" id="10606062at2759"/>
<dbReference type="Proteomes" id="UP000777438">
    <property type="component" value="Unassembled WGS sequence"/>
</dbReference>
<gene>
    <name evidence="1" type="ORF">B0T10DRAFT_104989</name>
</gene>
<evidence type="ECO:0000313" key="1">
    <source>
        <dbReference type="EMBL" id="KAH6898338.1"/>
    </source>
</evidence>
<name>A0A9P9AUY4_9HYPO</name>
<protein>
    <submittedName>
        <fullName evidence="1">Uncharacterized protein</fullName>
    </submittedName>
</protein>
<keyword evidence="2" id="KW-1185">Reference proteome</keyword>
<dbReference type="EMBL" id="JAGPYM010000002">
    <property type="protein sequence ID" value="KAH6898338.1"/>
    <property type="molecule type" value="Genomic_DNA"/>
</dbReference>
<evidence type="ECO:0000313" key="2">
    <source>
        <dbReference type="Proteomes" id="UP000777438"/>
    </source>
</evidence>
<dbReference type="AlphaFoldDB" id="A0A9P9AUY4"/>
<proteinExistence type="predicted"/>
<sequence length="156" mass="16575">MSLDGFRGSWCHTLQLGATEVLDNILPIRRVVVAAQVRLELSAENLQGSTLSNTVGSNEAKNLAGSGHRQTVQLEAVGAITVGDLALEVGGQVDDGDGLEGAFFRADTTTNTERLGDEGKTVGGRDFDTELSATDDRARLFALLTAFSRATLRRRG</sequence>
<reference evidence="1 2" key="1">
    <citation type="journal article" date="2021" name="Nat. Commun.">
        <title>Genetic determinants of endophytism in the Arabidopsis root mycobiome.</title>
        <authorList>
            <person name="Mesny F."/>
            <person name="Miyauchi S."/>
            <person name="Thiergart T."/>
            <person name="Pickel B."/>
            <person name="Atanasova L."/>
            <person name="Karlsson M."/>
            <person name="Huettel B."/>
            <person name="Barry K.W."/>
            <person name="Haridas S."/>
            <person name="Chen C."/>
            <person name="Bauer D."/>
            <person name="Andreopoulos W."/>
            <person name="Pangilinan J."/>
            <person name="LaButti K."/>
            <person name="Riley R."/>
            <person name="Lipzen A."/>
            <person name="Clum A."/>
            <person name="Drula E."/>
            <person name="Henrissat B."/>
            <person name="Kohler A."/>
            <person name="Grigoriev I.V."/>
            <person name="Martin F.M."/>
            <person name="Hacquard S."/>
        </authorList>
    </citation>
    <scope>NUCLEOTIDE SEQUENCE [LARGE SCALE GENOMIC DNA]</scope>
    <source>
        <strain evidence="1 2">MPI-CAGE-CH-0241</strain>
    </source>
</reference>
<organism evidence="1 2">
    <name type="scientific">Thelonectria olida</name>
    <dbReference type="NCBI Taxonomy" id="1576542"/>
    <lineage>
        <taxon>Eukaryota</taxon>
        <taxon>Fungi</taxon>
        <taxon>Dikarya</taxon>
        <taxon>Ascomycota</taxon>
        <taxon>Pezizomycotina</taxon>
        <taxon>Sordariomycetes</taxon>
        <taxon>Hypocreomycetidae</taxon>
        <taxon>Hypocreales</taxon>
        <taxon>Nectriaceae</taxon>
        <taxon>Thelonectria</taxon>
    </lineage>
</organism>